<dbReference type="SUPFAM" id="SSF55729">
    <property type="entry name" value="Acyl-CoA N-acyltransferases (Nat)"/>
    <property type="match status" value="1"/>
</dbReference>
<dbReference type="OrthoDB" id="9796171at2"/>
<dbReference type="STRING" id="48467.SAMN02745166_00503"/>
<keyword evidence="1" id="KW-0808">Transferase</keyword>
<keyword evidence="2" id="KW-1185">Reference proteome</keyword>
<reference evidence="2" key="1">
    <citation type="submission" date="2017-02" db="EMBL/GenBank/DDBJ databases">
        <authorList>
            <person name="Varghese N."/>
            <person name="Submissions S."/>
        </authorList>
    </citation>
    <scope>NUCLEOTIDE SEQUENCE [LARGE SCALE GENOMIC DNA]</scope>
    <source>
        <strain evidence="2">ATCC 700200</strain>
    </source>
</reference>
<dbReference type="NCBIfam" id="TIGR04045">
    <property type="entry name" value="MSMEG_0567_GNAT"/>
    <property type="match status" value="2"/>
</dbReference>
<organism evidence="1 2">
    <name type="scientific">Prosthecobacter debontii</name>
    <dbReference type="NCBI Taxonomy" id="48467"/>
    <lineage>
        <taxon>Bacteria</taxon>
        <taxon>Pseudomonadati</taxon>
        <taxon>Verrucomicrobiota</taxon>
        <taxon>Verrucomicrobiia</taxon>
        <taxon>Verrucomicrobiales</taxon>
        <taxon>Verrucomicrobiaceae</taxon>
        <taxon>Prosthecobacter</taxon>
    </lineage>
</organism>
<dbReference type="InterPro" id="IPR016181">
    <property type="entry name" value="Acyl_CoA_acyltransferase"/>
</dbReference>
<evidence type="ECO:0000313" key="2">
    <source>
        <dbReference type="Proteomes" id="UP000190774"/>
    </source>
</evidence>
<dbReference type="EMBL" id="FUYE01000002">
    <property type="protein sequence ID" value="SKA79508.1"/>
    <property type="molecule type" value="Genomic_DNA"/>
</dbReference>
<gene>
    <name evidence="1" type="ORF">SAMN02745166_00503</name>
</gene>
<dbReference type="Proteomes" id="UP000190774">
    <property type="component" value="Unassembled WGS sequence"/>
</dbReference>
<protein>
    <submittedName>
        <fullName evidence="1">Putative N-acetyltransferase, MSMEG_0567 N-terminal domain family</fullName>
    </submittedName>
</protein>
<dbReference type="Gene3D" id="3.40.630.30">
    <property type="match status" value="1"/>
</dbReference>
<sequence>MLFDNYPPFRPRDFVFKIASTPNELAGYWALRRAVFCEEQHVFHDGDDRDAIDEHAYPIICATLVAGMVDEVIGTVRIDERAPRLWYGSRLCVHRDYRRLTEMSSSVSVRSHQPVYRGFGAIGAGLIYKAVSTANKIGCDEFLADVQEQNAKFFQRLHWQRLGERQLHGRLHVHMRAELPHYPPAAMVA</sequence>
<name>A0A1T4WRM8_9BACT</name>
<dbReference type="GO" id="GO:0016740">
    <property type="term" value="F:transferase activity"/>
    <property type="evidence" value="ECO:0007669"/>
    <property type="project" value="UniProtKB-KW"/>
</dbReference>
<dbReference type="RefSeq" id="WP_078811741.1">
    <property type="nucleotide sequence ID" value="NZ_FUYE01000002.1"/>
</dbReference>
<proteinExistence type="predicted"/>
<evidence type="ECO:0000313" key="1">
    <source>
        <dbReference type="EMBL" id="SKA79508.1"/>
    </source>
</evidence>
<dbReference type="AlphaFoldDB" id="A0A1T4WRM8"/>
<dbReference type="InterPro" id="IPR024035">
    <property type="entry name" value="MSMEG_0567_GNAT"/>
</dbReference>
<accession>A0A1T4WRM8</accession>